<organism evidence="2 3">
    <name type="scientific">Virgisporangium aurantiacum</name>
    <dbReference type="NCBI Taxonomy" id="175570"/>
    <lineage>
        <taxon>Bacteria</taxon>
        <taxon>Bacillati</taxon>
        <taxon>Actinomycetota</taxon>
        <taxon>Actinomycetes</taxon>
        <taxon>Micromonosporales</taxon>
        <taxon>Micromonosporaceae</taxon>
        <taxon>Virgisporangium</taxon>
    </lineage>
</organism>
<keyword evidence="1" id="KW-0472">Membrane</keyword>
<keyword evidence="1" id="KW-0812">Transmembrane</keyword>
<gene>
    <name evidence="2" type="ORF">Vau01_091240</name>
</gene>
<feature type="transmembrane region" description="Helical" evidence="1">
    <location>
        <begin position="46"/>
        <end position="70"/>
    </location>
</feature>
<evidence type="ECO:0000313" key="3">
    <source>
        <dbReference type="Proteomes" id="UP000612585"/>
    </source>
</evidence>
<keyword evidence="1" id="KW-1133">Transmembrane helix</keyword>
<evidence type="ECO:0000256" key="1">
    <source>
        <dbReference type="SAM" id="Phobius"/>
    </source>
</evidence>
<comment type="caution">
    <text evidence="2">The sequence shown here is derived from an EMBL/GenBank/DDBJ whole genome shotgun (WGS) entry which is preliminary data.</text>
</comment>
<reference evidence="2" key="1">
    <citation type="submission" date="2021-01" db="EMBL/GenBank/DDBJ databases">
        <title>Whole genome shotgun sequence of Virgisporangium aurantiacum NBRC 16421.</title>
        <authorList>
            <person name="Komaki H."/>
            <person name="Tamura T."/>
        </authorList>
    </citation>
    <scope>NUCLEOTIDE SEQUENCE</scope>
    <source>
        <strain evidence="2">NBRC 16421</strain>
    </source>
</reference>
<protein>
    <submittedName>
        <fullName evidence="2">Uncharacterized protein</fullName>
    </submittedName>
</protein>
<proteinExistence type="predicted"/>
<keyword evidence="3" id="KW-1185">Reference proteome</keyword>
<sequence>MDNALMLIVALLVGLWVGGSFARFNRSRRDLRGTKSLIPGLRKRRNAAGLHSLRAGLLLLGVVFVFFLGLRAAGRI</sequence>
<name>A0A8J3ZF16_9ACTN</name>
<dbReference type="Proteomes" id="UP000612585">
    <property type="component" value="Unassembled WGS sequence"/>
</dbReference>
<evidence type="ECO:0000313" key="2">
    <source>
        <dbReference type="EMBL" id="GIJ61608.1"/>
    </source>
</evidence>
<dbReference type="EMBL" id="BOPG01000068">
    <property type="protein sequence ID" value="GIJ61608.1"/>
    <property type="molecule type" value="Genomic_DNA"/>
</dbReference>
<dbReference type="AlphaFoldDB" id="A0A8J3ZF16"/>
<accession>A0A8J3ZF16</accession>
<dbReference type="RefSeq" id="WP_204006661.1">
    <property type="nucleotide sequence ID" value="NZ_BOPG01000068.1"/>
</dbReference>